<dbReference type="PANTHER" id="PTHR21495">
    <property type="entry name" value="NUCLEOPORIN-RELATED"/>
    <property type="match status" value="1"/>
</dbReference>
<dbReference type="GeneID" id="109703589"/>
<keyword evidence="4" id="KW-0732">Signal</keyword>
<gene>
    <name evidence="8" type="primary">LOC109703589</name>
    <name evidence="5" type="ORF">ACMD2_10255</name>
</gene>
<sequence>MAKTIIAFLAILHLAVVGRTHDFEAWSQGLRLTGIKSEQVTDLHFYFQDTVSGTDPTAVRVAQATGTDRSPTLFGMVMMADDPLTEGPDPTSNVVGRAQGIYGSAGQNEVGLIMSMSFAFTNREYNGSSISVLGRNLALHPVREIPVVGGTGAFRLAHGVALAQTYSLNPVTGDAVVEYNVTVVH</sequence>
<keyword evidence="7" id="KW-1185">Reference proteome</keyword>
<reference evidence="5 6" key="1">
    <citation type="journal article" date="2016" name="DNA Res.">
        <title>The draft genome of MD-2 pineapple using hybrid error correction of long reads.</title>
        <authorList>
            <person name="Redwan R.M."/>
            <person name="Saidin A."/>
            <person name="Kumar S.V."/>
        </authorList>
    </citation>
    <scope>NUCLEOTIDE SEQUENCE [LARGE SCALE GENOMIC DNA]</scope>
    <source>
        <strain evidence="6">cv. MD2</strain>
        <tissue evidence="5">Leaf</tissue>
    </source>
</reference>
<keyword evidence="3 4" id="KW-0964">Secreted</keyword>
<dbReference type="GO" id="GO:0009699">
    <property type="term" value="P:phenylpropanoid biosynthetic process"/>
    <property type="evidence" value="ECO:0007669"/>
    <property type="project" value="UniProtKB-ARBA"/>
</dbReference>
<comment type="function">
    <text evidence="4">Dirigent proteins impart stereoselectivity on the phenoxy radical-coupling reaction, yielding optically active lignans from two molecules of coniferyl alcohol in the biosynthesis of lignans, flavonolignans, and alkaloids and thus plays a central role in plant secondary metabolism.</text>
</comment>
<dbReference type="GO" id="GO:0048046">
    <property type="term" value="C:apoplast"/>
    <property type="evidence" value="ECO:0007669"/>
    <property type="project" value="UniProtKB-SubCell"/>
</dbReference>
<dbReference type="RefSeq" id="XP_020079847.1">
    <property type="nucleotide sequence ID" value="XM_020224258.1"/>
</dbReference>
<dbReference type="EMBL" id="LSRQ01001554">
    <property type="protein sequence ID" value="OAY77395.1"/>
    <property type="molecule type" value="Genomic_DNA"/>
</dbReference>
<keyword evidence="4" id="KW-0052">Apoplast</keyword>
<evidence type="ECO:0000313" key="8">
    <source>
        <dbReference type="RefSeq" id="XP_020079847.1"/>
    </source>
</evidence>
<dbReference type="Pfam" id="PF03018">
    <property type="entry name" value="Dirigent"/>
    <property type="match status" value="1"/>
</dbReference>
<evidence type="ECO:0000313" key="5">
    <source>
        <dbReference type="EMBL" id="OAY77395.1"/>
    </source>
</evidence>
<evidence type="ECO:0000256" key="1">
    <source>
        <dbReference type="ARBA" id="ARBA00010746"/>
    </source>
</evidence>
<dbReference type="OrthoDB" id="1864232at2759"/>
<dbReference type="AlphaFoldDB" id="A0A199VKX6"/>
<proteinExistence type="inferred from homology"/>
<feature type="signal peptide" evidence="4">
    <location>
        <begin position="1"/>
        <end position="20"/>
    </location>
</feature>
<name>A0A199VKX6_ANACO</name>
<accession>A0A199VKX6</accession>
<organism evidence="5 6">
    <name type="scientific">Ananas comosus</name>
    <name type="common">Pineapple</name>
    <name type="synonym">Ananas ananas</name>
    <dbReference type="NCBI Taxonomy" id="4615"/>
    <lineage>
        <taxon>Eukaryota</taxon>
        <taxon>Viridiplantae</taxon>
        <taxon>Streptophyta</taxon>
        <taxon>Embryophyta</taxon>
        <taxon>Tracheophyta</taxon>
        <taxon>Spermatophyta</taxon>
        <taxon>Magnoliopsida</taxon>
        <taxon>Liliopsida</taxon>
        <taxon>Poales</taxon>
        <taxon>Bromeliaceae</taxon>
        <taxon>Bromelioideae</taxon>
        <taxon>Ananas</taxon>
    </lineage>
</organism>
<comment type="similarity">
    <text evidence="1 4">Belongs to the plant dirigent protein family.</text>
</comment>
<evidence type="ECO:0000256" key="3">
    <source>
        <dbReference type="ARBA" id="ARBA00022525"/>
    </source>
</evidence>
<dbReference type="InterPro" id="IPR044859">
    <property type="entry name" value="Allene_oxi_cyc_Dirigent"/>
</dbReference>
<evidence type="ECO:0000256" key="4">
    <source>
        <dbReference type="RuleBase" id="RU363099"/>
    </source>
</evidence>
<comment type="subcellular location">
    <subcellularLocation>
        <location evidence="4">Secreted</location>
        <location evidence="4">Extracellular space</location>
        <location evidence="4">Apoplast</location>
    </subcellularLocation>
</comment>
<comment type="subunit">
    <text evidence="2 4">Homodimer.</text>
</comment>
<dbReference type="Proteomes" id="UP000515123">
    <property type="component" value="Linkage group 25"/>
</dbReference>
<dbReference type="Proteomes" id="UP000092600">
    <property type="component" value="Unassembled WGS sequence"/>
</dbReference>
<dbReference type="Gene3D" id="2.40.480.10">
    <property type="entry name" value="Allene oxide cyclase-like"/>
    <property type="match status" value="1"/>
</dbReference>
<protein>
    <recommendedName>
        <fullName evidence="4">Dirigent protein</fullName>
    </recommendedName>
</protein>
<dbReference type="Gramene" id="Aco013125.1.mrna1">
    <property type="protein sequence ID" value="Aco013125.1.mrna1.cds1"/>
    <property type="gene ID" value="Aco013125.1.path1"/>
</dbReference>
<dbReference type="STRING" id="4615.A0A199VKX6"/>
<evidence type="ECO:0000256" key="2">
    <source>
        <dbReference type="ARBA" id="ARBA00011738"/>
    </source>
</evidence>
<reference evidence="8" key="2">
    <citation type="submission" date="2025-04" db="UniProtKB">
        <authorList>
            <consortium name="RefSeq"/>
        </authorList>
    </citation>
    <scope>IDENTIFICATION</scope>
    <source>
        <tissue evidence="8">Leaf</tissue>
    </source>
</reference>
<feature type="chain" id="PRO_5044514084" description="Dirigent protein" evidence="4">
    <location>
        <begin position="21"/>
        <end position="185"/>
    </location>
</feature>
<evidence type="ECO:0000313" key="7">
    <source>
        <dbReference type="Proteomes" id="UP000515123"/>
    </source>
</evidence>
<dbReference type="InterPro" id="IPR004265">
    <property type="entry name" value="Dirigent"/>
</dbReference>
<evidence type="ECO:0000313" key="6">
    <source>
        <dbReference type="Proteomes" id="UP000092600"/>
    </source>
</evidence>